<reference evidence="3" key="1">
    <citation type="journal article" date="2019" name="Int. J. Syst. Evol. Microbiol.">
        <title>The Global Catalogue of Microorganisms (GCM) 10K type strain sequencing project: providing services to taxonomists for standard genome sequencing and annotation.</title>
        <authorList>
            <consortium name="The Broad Institute Genomics Platform"/>
            <consortium name="The Broad Institute Genome Sequencing Center for Infectious Disease"/>
            <person name="Wu L."/>
            <person name="Ma J."/>
        </authorList>
    </citation>
    <scope>NUCLEOTIDE SEQUENCE [LARGE SCALE GENOMIC DNA]</scope>
    <source>
        <strain evidence="3">CGMCC 4.7283</strain>
    </source>
</reference>
<accession>A0ABV9KC95</accession>
<proteinExistence type="predicted"/>
<organism evidence="2 3">
    <name type="scientific">Seohaeicola nanhaiensis</name>
    <dbReference type="NCBI Taxonomy" id="1387282"/>
    <lineage>
        <taxon>Bacteria</taxon>
        <taxon>Pseudomonadati</taxon>
        <taxon>Pseudomonadota</taxon>
        <taxon>Alphaproteobacteria</taxon>
        <taxon>Rhodobacterales</taxon>
        <taxon>Roseobacteraceae</taxon>
        <taxon>Seohaeicola</taxon>
    </lineage>
</organism>
<evidence type="ECO:0008006" key="4">
    <source>
        <dbReference type="Google" id="ProtNLM"/>
    </source>
</evidence>
<keyword evidence="1" id="KW-1133">Transmembrane helix</keyword>
<dbReference type="RefSeq" id="WP_380715919.1">
    <property type="nucleotide sequence ID" value="NZ_JBHSGI010000002.1"/>
</dbReference>
<dbReference type="Proteomes" id="UP001595973">
    <property type="component" value="Unassembled WGS sequence"/>
</dbReference>
<feature type="transmembrane region" description="Helical" evidence="1">
    <location>
        <begin position="27"/>
        <end position="49"/>
    </location>
</feature>
<keyword evidence="1" id="KW-0472">Membrane</keyword>
<keyword evidence="1" id="KW-0812">Transmembrane</keyword>
<comment type="caution">
    <text evidence="2">The sequence shown here is derived from an EMBL/GenBank/DDBJ whole genome shotgun (WGS) entry which is preliminary data.</text>
</comment>
<dbReference type="EMBL" id="JBHSGI010000002">
    <property type="protein sequence ID" value="MFC4667684.1"/>
    <property type="molecule type" value="Genomic_DNA"/>
</dbReference>
<protein>
    <recommendedName>
        <fullName evidence="4">Phage holin family protein</fullName>
    </recommendedName>
</protein>
<keyword evidence="3" id="KW-1185">Reference proteome</keyword>
<sequence length="143" mass="14258">MDGMDVARGSGGVRRDGVGSEQLLRRLLWLDFASCAAMALILAGAGGVVERVTGLPGGVRIAATAILVAAAAVMALTAMRRPLVVAGVWLVILGNLAWVVASLGLLGAGVLTGAGVALVLVQAVAVAGLAGLEALVLRRVRAV</sequence>
<evidence type="ECO:0000313" key="3">
    <source>
        <dbReference type="Proteomes" id="UP001595973"/>
    </source>
</evidence>
<feature type="transmembrane region" description="Helical" evidence="1">
    <location>
        <begin position="83"/>
        <end position="108"/>
    </location>
</feature>
<gene>
    <name evidence="2" type="ORF">ACFO5X_03895</name>
</gene>
<evidence type="ECO:0000313" key="2">
    <source>
        <dbReference type="EMBL" id="MFC4667684.1"/>
    </source>
</evidence>
<feature type="transmembrane region" description="Helical" evidence="1">
    <location>
        <begin position="55"/>
        <end position="76"/>
    </location>
</feature>
<feature type="transmembrane region" description="Helical" evidence="1">
    <location>
        <begin position="114"/>
        <end position="137"/>
    </location>
</feature>
<evidence type="ECO:0000256" key="1">
    <source>
        <dbReference type="SAM" id="Phobius"/>
    </source>
</evidence>
<name>A0ABV9KC95_9RHOB</name>